<feature type="region of interest" description="Disordered" evidence="5">
    <location>
        <begin position="1751"/>
        <end position="1970"/>
    </location>
</feature>
<feature type="compositionally biased region" description="Low complexity" evidence="5">
    <location>
        <begin position="350"/>
        <end position="363"/>
    </location>
</feature>
<feature type="domain" description="C2H2-type" evidence="6">
    <location>
        <begin position="108"/>
        <end position="134"/>
    </location>
</feature>
<feature type="domain" description="C2H2-type" evidence="6">
    <location>
        <begin position="1496"/>
        <end position="1522"/>
    </location>
</feature>
<organism evidence="7 8">
    <name type="scientific">Sinanodonta woodiana</name>
    <name type="common">Chinese pond mussel</name>
    <name type="synonym">Anodonta woodiana</name>
    <dbReference type="NCBI Taxonomy" id="1069815"/>
    <lineage>
        <taxon>Eukaryota</taxon>
        <taxon>Metazoa</taxon>
        <taxon>Spiralia</taxon>
        <taxon>Lophotrochozoa</taxon>
        <taxon>Mollusca</taxon>
        <taxon>Bivalvia</taxon>
        <taxon>Autobranchia</taxon>
        <taxon>Heteroconchia</taxon>
        <taxon>Palaeoheterodonta</taxon>
        <taxon>Unionida</taxon>
        <taxon>Unionoidea</taxon>
        <taxon>Unionidae</taxon>
        <taxon>Unioninae</taxon>
        <taxon>Sinanodonta</taxon>
    </lineage>
</organism>
<feature type="domain" description="C2H2-type" evidence="6">
    <location>
        <begin position="1151"/>
        <end position="1174"/>
    </location>
</feature>
<feature type="compositionally biased region" description="Acidic residues" evidence="5">
    <location>
        <begin position="1751"/>
        <end position="1764"/>
    </location>
</feature>
<dbReference type="Proteomes" id="UP001634394">
    <property type="component" value="Unassembled WGS sequence"/>
</dbReference>
<dbReference type="SMART" id="SM00355">
    <property type="entry name" value="ZnF_C2H2"/>
    <property type="match status" value="20"/>
</dbReference>
<keyword evidence="4" id="KW-0862">Zinc</keyword>
<feature type="compositionally biased region" description="Basic and acidic residues" evidence="5">
    <location>
        <begin position="1384"/>
        <end position="1424"/>
    </location>
</feature>
<feature type="domain" description="C2H2-type" evidence="6">
    <location>
        <begin position="525"/>
        <end position="551"/>
    </location>
</feature>
<feature type="domain" description="C2H2-type" evidence="6">
    <location>
        <begin position="982"/>
        <end position="1008"/>
    </location>
</feature>
<sequence length="1970" mass="225333">MFQCSLCTFKTNEKSDILNYLKSHHCILAEKDETTALTKVNVVKVLNPEFKDTEGYYFESPGTEKEAECSPSKSENQSSEQASNEMDLGGDLERKIEKTRKVTWKKDMCCPVKACGSDTYLTLDSFSNHWIKTHHLEFSMFQCSRCVFMAIQKSEIENHLKSHHCILAEKDETTALTKVNIVKVLNPEFKDTEGYYFESPGTEKEAECSPSKSENKSSEQASNEMDLGGDLERKIEKTRKITWKKDMCCPVKACGSETYLTLDSFSNHWIKTHHLEFSMFQCSLCTFKTNEKSDILNHLKSHHCILAEKDETTALTKVNVVKVLNPEFKDTEGYYFESPGTEKEAECSPSKSENQSSEQASNEMDLGGDLERKIEKTRKVTWKKDMCCPVKACGSDTYLTLDSFSNHWIKTHHLEFSMFQCSRCVFMAIQKSEIENHLKSHHWILAETDLMTALSKVNVVKVLNPEFKDTEGYYFECPCIEQEAECSPSKYEKKSSEQASNEMDLGVDLKRKIEKIRKVTWKKDMCCPVKVCGSDTYLTLDSFSNHWIKTHHLEFSMFQCSRCTFKAIQKSEIENHLKSHHWILAEKDVTTALTKVNVVKVLNPEFKDTEGYYFESPGIEKEEKEAECSPSKSENKSSEQASDVTLGTCEASVNSMKHSLSQNQELRSVIAKSAAGNKEPIEVVFVSNMRCPVDKCGTQGFKKWFQFKNHWKEKHLPFQEHFLCKICNSWKAAQKCKYWLLKDVYLHLENVHGIKYHTIEQDIIIEHNTNFHFIDPGPLYFRMLARNADGSKSASSIQKKEEKESMSISEEGMPKIVVEWKNNMTCPVHKCFVKIYDSWTTYCKHWKMVHEQRYLKLCACPKCLFRSGQRSNVVKHMKQGHNLKERELDRVAEEIKFVDIENPTFIDPGNYTFNLFAKRNGKKTPSTTASSEISKSVTLGTCEASVKSMKHSLSQNQELRSVTAKSASGNEEPIEVVFVSNMRCPVDKCGTEGFRKWFHFNKHWKENHLPFQEHFLCKICNSRKTVQNYKYWLLKDIYLHLENVHGIKYHTIEHDIIIEHNTNFHFIDPGPLYFKKVARNTDGSKSASSIQKKEEKESMSISEEGMPKIVVEWKYNMTCPVHKCFVKIYDSWTTYCKHWKMVHEQRYLKLCACPKCPFQSGQRSNVVKHMKQCHNLKRRELDKAAEEIKFVDIENPTFIDPGNYTCNLFAKRNGKKNPSTTASSEISKSEATLPKKGTEPTDEEERYPKKFIFAPGMPCPVKNCSSVQISSYSAFVHHWNEQHALMLKKFACTKCDFKHIQKSIVFVHVRKEHGMPSHLITQKIKTVEETSVKAEELYVPDLPTVHRSIIMVKTDDSGQFNTYDINGGKIKEATAVVEEIKKSDENIGKLSEQKDESRDGSDQEESREQKHEDTCTGLRDEKKALVGTQPADVDRENVLTNNTTQMVDKSSDSDTKLRISASENQEEKDASSQKKSTEPAGKEQRFSNKLIFKPRMPCPVKNCSSVPIKSYTVFVHHWNEQHALMLKKFACTMCDFKHIQKSIVFMHVRKEHGMPSHGITQKITTVMETNNNYVDVDELYFPEFPTEDMKLLIMVKPDDSETGAFEEVLSGSSAEQQSVTVQTEVKQLVFNNDVEDTIEKEKCYVKGKNEFSKEDVKSVVTSDSSDVPQIVVDDDVLISDFEEDSVTVDMSEFICLDEIGDEDAETSEMSPEKPSVKETELPDDQDKFSPPTEDDQMDDILNHFICIDDIGDEKDDIGDENDDIGNEKDNIGDEKDDIGDEKDDIGDENDDIGNEKDNIGDEKDNIGDENDIGNEKDNTGNEKDNIGDEKDDIGDEKDDIGDENDDIGNEKDNIGDEKDNIGDENDDIGDEKDNIGDENDEIGNEKENIGNEKDNTLDENDDIENEKDNTGNEKDNIGDENDDIGKENTGNEKDNIGNEKDNIEDENDDIGNEKENNGNEKDNIGDEEMN</sequence>
<comment type="caution">
    <text evidence="7">The sequence shown here is derived from an EMBL/GenBank/DDBJ whole genome shotgun (WGS) entry which is preliminary data.</text>
</comment>
<feature type="compositionally biased region" description="Acidic residues" evidence="5">
    <location>
        <begin position="1774"/>
        <end position="1792"/>
    </location>
</feature>
<feature type="compositionally biased region" description="Polar residues" evidence="5">
    <location>
        <begin position="1216"/>
        <end position="1230"/>
    </location>
</feature>
<feature type="domain" description="C2H2-type" evidence="6">
    <location>
        <begin position="689"/>
        <end position="715"/>
    </location>
</feature>
<feature type="compositionally biased region" description="Acidic residues" evidence="5">
    <location>
        <begin position="1862"/>
        <end position="1882"/>
    </location>
</feature>
<feature type="compositionally biased region" description="Acidic residues" evidence="5">
    <location>
        <begin position="1829"/>
        <end position="1847"/>
    </location>
</feature>
<dbReference type="PANTHER" id="PTHR24403">
    <property type="entry name" value="ZINC FINGER PROTEIN"/>
    <property type="match status" value="1"/>
</dbReference>
<feature type="domain" description="C2H2-type" evidence="6">
    <location>
        <begin position="386"/>
        <end position="412"/>
    </location>
</feature>
<dbReference type="GO" id="GO:0008270">
    <property type="term" value="F:zinc ion binding"/>
    <property type="evidence" value="ECO:0007669"/>
    <property type="project" value="UniProtKB-KW"/>
</dbReference>
<keyword evidence="1" id="KW-0479">Metal-binding</keyword>
<dbReference type="InterPro" id="IPR013087">
    <property type="entry name" value="Znf_C2H2_type"/>
</dbReference>
<accession>A0ABD3T3W4</accession>
<evidence type="ECO:0000256" key="2">
    <source>
        <dbReference type="ARBA" id="ARBA00022737"/>
    </source>
</evidence>
<feature type="domain" description="C2H2-type" evidence="6">
    <location>
        <begin position="858"/>
        <end position="881"/>
    </location>
</feature>
<feature type="domain" description="C2H2-type" evidence="6">
    <location>
        <begin position="419"/>
        <end position="441"/>
    </location>
</feature>
<feature type="compositionally biased region" description="Basic and acidic residues" evidence="5">
    <location>
        <begin position="623"/>
        <end position="637"/>
    </location>
</feature>
<evidence type="ECO:0000256" key="3">
    <source>
        <dbReference type="ARBA" id="ARBA00022771"/>
    </source>
</evidence>
<feature type="compositionally biased region" description="Basic and acidic residues" evidence="5">
    <location>
        <begin position="1951"/>
        <end position="1964"/>
    </location>
</feature>
<feature type="compositionally biased region" description="Basic and acidic residues" evidence="5">
    <location>
        <begin position="1793"/>
        <end position="1806"/>
    </location>
</feature>
<feature type="compositionally biased region" description="Basic and acidic residues" evidence="5">
    <location>
        <begin position="1883"/>
        <end position="1896"/>
    </location>
</feature>
<dbReference type="InterPro" id="IPR050688">
    <property type="entry name" value="Zinc_finger/UBP_domain"/>
</dbReference>
<feature type="domain" description="C2H2-type" evidence="6">
    <location>
        <begin position="141"/>
        <end position="163"/>
    </location>
</feature>
<feature type="domain" description="C2H2-type" evidence="6">
    <location>
        <begin position="280"/>
        <end position="302"/>
    </location>
</feature>
<feature type="compositionally biased region" description="Basic and acidic residues" evidence="5">
    <location>
        <begin position="1465"/>
        <end position="1486"/>
    </location>
</feature>
<gene>
    <name evidence="7" type="ORF">ACJMK2_023089</name>
</gene>
<feature type="compositionally biased region" description="Basic and acidic residues" evidence="5">
    <location>
        <begin position="1710"/>
        <end position="1727"/>
    </location>
</feature>
<dbReference type="EMBL" id="JBJQND010000019">
    <property type="protein sequence ID" value="KAL3831323.1"/>
    <property type="molecule type" value="Genomic_DNA"/>
</dbReference>
<feature type="region of interest" description="Disordered" evidence="5">
    <location>
        <begin position="1700"/>
        <end position="1737"/>
    </location>
</feature>
<feature type="domain" description="C2H2-type" evidence="6">
    <location>
        <begin position="1015"/>
        <end position="1045"/>
    </location>
</feature>
<keyword evidence="2" id="KW-0677">Repeat</keyword>
<feature type="domain" description="C2H2-type" evidence="6">
    <location>
        <begin position="1290"/>
        <end position="1313"/>
    </location>
</feature>
<evidence type="ECO:0000313" key="8">
    <source>
        <dbReference type="Proteomes" id="UP001634394"/>
    </source>
</evidence>
<protein>
    <recommendedName>
        <fullName evidence="6">C2H2-type domain-containing protein</fullName>
    </recommendedName>
</protein>
<evidence type="ECO:0000313" key="7">
    <source>
        <dbReference type="EMBL" id="KAL3831323.1"/>
    </source>
</evidence>
<feature type="compositionally biased region" description="Basic and acidic residues" evidence="5">
    <location>
        <begin position="1813"/>
        <end position="1828"/>
    </location>
</feature>
<feature type="region of interest" description="Disordered" evidence="5">
    <location>
        <begin position="1214"/>
        <end position="1245"/>
    </location>
</feature>
<feature type="compositionally biased region" description="Polar residues" evidence="5">
    <location>
        <begin position="1438"/>
        <end position="1448"/>
    </location>
</feature>
<evidence type="ECO:0000256" key="1">
    <source>
        <dbReference type="ARBA" id="ARBA00022723"/>
    </source>
</evidence>
<reference evidence="7 8" key="1">
    <citation type="submission" date="2024-11" db="EMBL/GenBank/DDBJ databases">
        <title>Chromosome-level genome assembly of the freshwater bivalve Anodonta woodiana.</title>
        <authorList>
            <person name="Chen X."/>
        </authorList>
    </citation>
    <scope>NUCLEOTIDE SEQUENCE [LARGE SCALE GENOMIC DNA]</scope>
    <source>
        <strain evidence="7">MN2024</strain>
        <tissue evidence="7">Gills</tissue>
    </source>
</reference>
<feature type="domain" description="C2H2-type" evidence="6">
    <location>
        <begin position="1117"/>
        <end position="1143"/>
    </location>
</feature>
<feature type="region of interest" description="Disordered" evidence="5">
    <location>
        <begin position="61"/>
        <end position="90"/>
    </location>
</feature>
<feature type="domain" description="C2H2-type" evidence="6">
    <location>
        <begin position="2"/>
        <end position="24"/>
    </location>
</feature>
<feature type="region of interest" description="Disordered" evidence="5">
    <location>
        <begin position="200"/>
        <end position="229"/>
    </location>
</feature>
<feature type="compositionally biased region" description="Basic and acidic residues" evidence="5">
    <location>
        <begin position="201"/>
        <end position="217"/>
    </location>
</feature>
<name>A0ABD3T3W4_SINWO</name>
<feature type="compositionally biased region" description="Low complexity" evidence="5">
    <location>
        <begin position="72"/>
        <end position="85"/>
    </location>
</feature>
<dbReference type="PANTHER" id="PTHR24403:SF67">
    <property type="entry name" value="FI01116P-RELATED"/>
    <property type="match status" value="1"/>
</dbReference>
<feature type="region of interest" description="Disordered" evidence="5">
    <location>
        <begin position="339"/>
        <end position="368"/>
    </location>
</feature>
<feature type="domain" description="C2H2-type" evidence="6">
    <location>
        <begin position="1529"/>
        <end position="1552"/>
    </location>
</feature>
<feature type="domain" description="C2H2-type" evidence="6">
    <location>
        <begin position="247"/>
        <end position="273"/>
    </location>
</feature>
<feature type="compositionally biased region" description="Basic and acidic residues" evidence="5">
    <location>
        <begin position="1848"/>
        <end position="1861"/>
    </location>
</feature>
<feature type="domain" description="C2H2-type" evidence="6">
    <location>
        <begin position="558"/>
        <end position="580"/>
    </location>
</feature>
<feature type="domain" description="C2H2-type" evidence="6">
    <location>
        <begin position="1257"/>
        <end position="1283"/>
    </location>
</feature>
<feature type="region of interest" description="Disordered" evidence="5">
    <location>
        <begin position="1384"/>
        <end position="1488"/>
    </location>
</feature>
<feature type="region of interest" description="Disordered" evidence="5">
    <location>
        <begin position="623"/>
        <end position="643"/>
    </location>
</feature>
<evidence type="ECO:0000259" key="6">
    <source>
        <dbReference type="SMART" id="SM00355"/>
    </source>
</evidence>
<keyword evidence="8" id="KW-1185">Reference proteome</keyword>
<keyword evidence="3" id="KW-0863">Zinc-finger</keyword>
<feature type="domain" description="C2H2-type" evidence="6">
    <location>
        <begin position="824"/>
        <end position="850"/>
    </location>
</feature>
<proteinExistence type="predicted"/>
<evidence type="ECO:0000256" key="4">
    <source>
        <dbReference type="ARBA" id="ARBA00022833"/>
    </source>
</evidence>
<feature type="compositionally biased region" description="Basic and acidic residues" evidence="5">
    <location>
        <begin position="1906"/>
        <end position="1941"/>
    </location>
</feature>
<evidence type="ECO:0000256" key="5">
    <source>
        <dbReference type="SAM" id="MobiDB-lite"/>
    </source>
</evidence>